<keyword evidence="3 7" id="KW-0812">Transmembrane</keyword>
<dbReference type="AlphaFoldDB" id="A0A2R4WYK7"/>
<dbReference type="GO" id="GO:0008324">
    <property type="term" value="F:monoatomic cation transmembrane transporter activity"/>
    <property type="evidence" value="ECO:0007669"/>
    <property type="project" value="InterPro"/>
</dbReference>
<gene>
    <name evidence="10" type="ORF">HARCEL1_02215</name>
</gene>
<dbReference type="Pfam" id="PF16916">
    <property type="entry name" value="ZT_dimer"/>
    <property type="match status" value="1"/>
</dbReference>
<sequence length="314" mass="32646">MSRRSAVRRAGLVLLVVNLALLALKAGAFAWTDSLAVGSEAANSLADAAYSVVTVAGLYLTTQPPDFEHPHGHERIEPFVSLLIAAGAFVAAGVTAFGAIRTVQAGTAGIQHGPVAMVVLLISIGAKFGFGRWCRQVADDTNSPALVATAKDARIDVLTATAALAGVIGTSLGAPVLDPLAALLVAVGIAYTGVDIVSDNVDYVVGAAPPEELRQAIVDRAIAHPDVHGAHDVVAHYVGPEVDVSLHVEIEGEHTLAEAHHIETRVVRAIEALPEVDEAFVHVDPQNLDEWKPDPEVERLIKGGDGDPPSDGDA</sequence>
<dbReference type="SUPFAM" id="SSF161111">
    <property type="entry name" value="Cation efflux protein transmembrane domain-like"/>
    <property type="match status" value="1"/>
</dbReference>
<dbReference type="GO" id="GO:0016020">
    <property type="term" value="C:membrane"/>
    <property type="evidence" value="ECO:0007669"/>
    <property type="project" value="UniProtKB-SubCell"/>
</dbReference>
<evidence type="ECO:0000313" key="10">
    <source>
        <dbReference type="EMBL" id="AWB26608.1"/>
    </source>
</evidence>
<dbReference type="RefSeq" id="WP_108380977.1">
    <property type="nucleotide sequence ID" value="NZ_CP028858.1"/>
</dbReference>
<dbReference type="InterPro" id="IPR027469">
    <property type="entry name" value="Cation_efflux_TMD_sf"/>
</dbReference>
<dbReference type="GeneID" id="36511284"/>
<dbReference type="Pfam" id="PF01545">
    <property type="entry name" value="Cation_efflux"/>
    <property type="match status" value="1"/>
</dbReference>
<dbReference type="InterPro" id="IPR036837">
    <property type="entry name" value="Cation_efflux_CTD_sf"/>
</dbReference>
<dbReference type="NCBIfam" id="TIGR01297">
    <property type="entry name" value="CDF"/>
    <property type="match status" value="1"/>
</dbReference>
<evidence type="ECO:0000256" key="2">
    <source>
        <dbReference type="ARBA" id="ARBA00022448"/>
    </source>
</evidence>
<dbReference type="Gene3D" id="1.20.1510.10">
    <property type="entry name" value="Cation efflux protein transmembrane domain"/>
    <property type="match status" value="1"/>
</dbReference>
<dbReference type="InterPro" id="IPR050291">
    <property type="entry name" value="CDF_Transporter"/>
</dbReference>
<keyword evidence="4 7" id="KW-1133">Transmembrane helix</keyword>
<dbReference type="KEGG" id="harc:HARCEL1_02215"/>
<dbReference type="InterPro" id="IPR002524">
    <property type="entry name" value="Cation_efflux"/>
</dbReference>
<evidence type="ECO:0000313" key="11">
    <source>
        <dbReference type="Proteomes" id="UP000244727"/>
    </source>
</evidence>
<evidence type="ECO:0000256" key="1">
    <source>
        <dbReference type="ARBA" id="ARBA00004141"/>
    </source>
</evidence>
<protein>
    <submittedName>
        <fullName evidence="10">Cation transporter</fullName>
    </submittedName>
</protein>
<keyword evidence="5 7" id="KW-0472">Membrane</keyword>
<evidence type="ECO:0000256" key="4">
    <source>
        <dbReference type="ARBA" id="ARBA00022989"/>
    </source>
</evidence>
<proteinExistence type="predicted"/>
<dbReference type="SUPFAM" id="SSF160240">
    <property type="entry name" value="Cation efflux protein cytoplasmic domain-like"/>
    <property type="match status" value="1"/>
</dbReference>
<dbReference type="EMBL" id="CP028858">
    <property type="protein sequence ID" value="AWB26608.1"/>
    <property type="molecule type" value="Genomic_DNA"/>
</dbReference>
<dbReference type="InterPro" id="IPR058533">
    <property type="entry name" value="Cation_efflux_TM"/>
</dbReference>
<organism evidence="10 11">
    <name type="scientific">Halococcoides cellulosivorans</name>
    <dbReference type="NCBI Taxonomy" id="1679096"/>
    <lineage>
        <taxon>Archaea</taxon>
        <taxon>Methanobacteriati</taxon>
        <taxon>Methanobacteriota</taxon>
        <taxon>Stenosarchaea group</taxon>
        <taxon>Halobacteria</taxon>
        <taxon>Halobacteriales</taxon>
        <taxon>Haloarculaceae</taxon>
        <taxon>Halococcoides</taxon>
    </lineage>
</organism>
<evidence type="ECO:0000256" key="5">
    <source>
        <dbReference type="ARBA" id="ARBA00023136"/>
    </source>
</evidence>
<keyword evidence="11" id="KW-1185">Reference proteome</keyword>
<keyword evidence="2" id="KW-0813">Transport</keyword>
<dbReference type="PANTHER" id="PTHR43840">
    <property type="entry name" value="MITOCHONDRIAL METAL TRANSPORTER 1-RELATED"/>
    <property type="match status" value="1"/>
</dbReference>
<feature type="domain" description="Cation efflux protein cytoplasmic" evidence="9">
    <location>
        <begin position="209"/>
        <end position="285"/>
    </location>
</feature>
<feature type="compositionally biased region" description="Basic and acidic residues" evidence="6">
    <location>
        <begin position="289"/>
        <end position="305"/>
    </location>
</feature>
<evidence type="ECO:0000256" key="7">
    <source>
        <dbReference type="SAM" id="Phobius"/>
    </source>
</evidence>
<evidence type="ECO:0000256" key="6">
    <source>
        <dbReference type="SAM" id="MobiDB-lite"/>
    </source>
</evidence>
<dbReference type="PANTHER" id="PTHR43840:SF15">
    <property type="entry name" value="MITOCHONDRIAL METAL TRANSPORTER 1-RELATED"/>
    <property type="match status" value="1"/>
</dbReference>
<reference evidence="10 11" key="1">
    <citation type="submission" date="2018-04" db="EMBL/GenBank/DDBJ databases">
        <title>Halococcoides cellulosivorans gen. nov., sp. nov., an extremely halophilic cellulose-utilizing haloarchaeon from hypersaline lakes.</title>
        <authorList>
            <person name="Sorokin D.Y."/>
            <person name="Toshchakov S.V."/>
            <person name="Samarov N.I."/>
            <person name="Korzhenkov A."/>
            <person name="Kublanov I.V."/>
        </authorList>
    </citation>
    <scope>NUCLEOTIDE SEQUENCE [LARGE SCALE GENOMIC DNA]</scope>
    <source>
        <strain evidence="10 11">HArcel1</strain>
    </source>
</reference>
<dbReference type="Gene3D" id="3.30.70.1350">
    <property type="entry name" value="Cation efflux protein, cytoplasmic domain"/>
    <property type="match status" value="1"/>
</dbReference>
<feature type="transmembrane region" description="Helical" evidence="7">
    <location>
        <begin position="112"/>
        <end position="130"/>
    </location>
</feature>
<evidence type="ECO:0000256" key="3">
    <source>
        <dbReference type="ARBA" id="ARBA00022692"/>
    </source>
</evidence>
<feature type="transmembrane region" description="Helical" evidence="7">
    <location>
        <begin position="79"/>
        <end position="100"/>
    </location>
</feature>
<feature type="domain" description="Cation efflux protein transmembrane" evidence="8">
    <location>
        <begin position="13"/>
        <end position="202"/>
    </location>
</feature>
<accession>A0A2R4WYK7</accession>
<comment type="subcellular location">
    <subcellularLocation>
        <location evidence="1">Membrane</location>
        <topology evidence="1">Multi-pass membrane protein</topology>
    </subcellularLocation>
</comment>
<evidence type="ECO:0000259" key="8">
    <source>
        <dbReference type="Pfam" id="PF01545"/>
    </source>
</evidence>
<dbReference type="Proteomes" id="UP000244727">
    <property type="component" value="Chromosome"/>
</dbReference>
<dbReference type="InterPro" id="IPR027470">
    <property type="entry name" value="Cation_efflux_CTD"/>
</dbReference>
<evidence type="ECO:0000259" key="9">
    <source>
        <dbReference type="Pfam" id="PF16916"/>
    </source>
</evidence>
<name>A0A2R4WYK7_9EURY</name>
<feature type="region of interest" description="Disordered" evidence="6">
    <location>
        <begin position="287"/>
        <end position="314"/>
    </location>
</feature>